<dbReference type="RefSeq" id="WP_183880772.1">
    <property type="nucleotide sequence ID" value="NZ_JACHCE010000002.1"/>
</dbReference>
<gene>
    <name evidence="1" type="ORF">HDE68_001646</name>
</gene>
<protein>
    <submittedName>
        <fullName evidence="1">Uncharacterized protein</fullName>
    </submittedName>
</protein>
<sequence>MAIRKGNFLIGKLKNLVFRKFKNVQIVQTKPGEKTVRQSPDTKKKAYLFGRASMLGKSIRWSNRNMIFGFHDGPMINRLTRKLQEILSQYYPVKNETHQFTTDGFARLNGFDFNLNSPLHKSLWVEPVITLSGHELNLTLPEINIPGEIKFPENCHSCMITISMTAIDLQNGYESVRPDYRKIELTKEQKSLEKQKLSFQLPHGCLCITSIVLQYFFTKHHLKLLYNHKEFNPARICSAVITAGDFIFEKNKGWAQSSWTKAAFDKYATINQASPRSQPSYNPRTYTEQDGIFRF</sequence>
<reference evidence="1 2" key="1">
    <citation type="submission" date="2020-08" db="EMBL/GenBank/DDBJ databases">
        <title>Genomic Encyclopedia of Type Strains, Phase IV (KMG-V): Genome sequencing to study the core and pangenomes of soil and plant-associated prokaryotes.</title>
        <authorList>
            <person name="Whitman W."/>
        </authorList>
    </citation>
    <scope>NUCLEOTIDE SEQUENCE [LARGE SCALE GENOMIC DNA]</scope>
    <source>
        <strain evidence="1 2">S3M1</strain>
    </source>
</reference>
<organism evidence="1 2">
    <name type="scientific">Pedobacter cryoconitis</name>
    <dbReference type="NCBI Taxonomy" id="188932"/>
    <lineage>
        <taxon>Bacteria</taxon>
        <taxon>Pseudomonadati</taxon>
        <taxon>Bacteroidota</taxon>
        <taxon>Sphingobacteriia</taxon>
        <taxon>Sphingobacteriales</taxon>
        <taxon>Sphingobacteriaceae</taxon>
        <taxon>Pedobacter</taxon>
    </lineage>
</organism>
<dbReference type="EMBL" id="JACHCE010000002">
    <property type="protein sequence ID" value="MBB5635758.1"/>
    <property type="molecule type" value="Genomic_DNA"/>
</dbReference>
<name>A0A7W8ZL31_9SPHI</name>
<dbReference type="AlphaFoldDB" id="A0A7W8ZL31"/>
<comment type="caution">
    <text evidence="1">The sequence shown here is derived from an EMBL/GenBank/DDBJ whole genome shotgun (WGS) entry which is preliminary data.</text>
</comment>
<proteinExistence type="predicted"/>
<evidence type="ECO:0000313" key="2">
    <source>
        <dbReference type="Proteomes" id="UP000537204"/>
    </source>
</evidence>
<accession>A0A7W8ZL31</accession>
<dbReference type="Proteomes" id="UP000537204">
    <property type="component" value="Unassembled WGS sequence"/>
</dbReference>
<evidence type="ECO:0000313" key="1">
    <source>
        <dbReference type="EMBL" id="MBB5635758.1"/>
    </source>
</evidence>